<reference evidence="1" key="2">
    <citation type="journal article" date="2014" name="PLoS Genet.">
        <title>Signature gene expression reveals novel clues to the molecular mechanisms of dimorphic transition in Penicillium marneffei.</title>
        <authorList>
            <person name="Yang E."/>
            <person name="Wang G."/>
            <person name="Cai J."/>
            <person name="Woo P.C."/>
            <person name="Lau S.K."/>
            <person name="Yuen K.-Y."/>
            <person name="Chow W.-N."/>
            <person name="Lin X."/>
        </authorList>
    </citation>
    <scope>NUCLEOTIDE SEQUENCE</scope>
    <source>
        <strain evidence="1">PM1</strain>
    </source>
</reference>
<dbReference type="InterPro" id="IPR045114">
    <property type="entry name" value="Csn12-like"/>
</dbReference>
<dbReference type="PANTHER" id="PTHR12732">
    <property type="entry name" value="UNCHARACTERIZED PROTEASOME COMPONENT REGION PCI-CONTAINING"/>
    <property type="match status" value="1"/>
</dbReference>
<dbReference type="HOGENOM" id="CLU_017745_0_0_1"/>
<protein>
    <submittedName>
        <fullName evidence="1">Protein CSN12 like</fullName>
    </submittedName>
</protein>
<sequence>MATPMLDQFLAGVADLVSKRQGDNLQDYLQVVPEQMRDGYRHMAVELQKSYPKGPGDDALLKRCEALVPKSADGTTWPTFPLFIRSYLAYLRDGKVSNLLEAYKALSGLLNQCLQALGDTQMGAIVLRTVVYLSQIVAGLAMTLEKNPQLLAQLRLDRPQDAFERTSLVEDAANVVREGFIKCLSDRGGAAGPKGKPEGKRAGIYLMANHCLKLLHKCGKLRSADTIFKSISAQSPPLEYYPAAHRVTYLYYLGRYLFANNSFYLARNALQEAYNQCHVQCLKQKRLILTYLISCNIIMGRFPSLQLLQKPEAQGLYDIFYPVCMIIRSGDYLAFRKHFDIGSPTAQWFLQKELLYQMRNRCELLVWRSLIRKVFILGGFHGDPSATRGPPPILHLSKVETAVRLLQNRHGVNSSLDASTSKPSGIRVITIRLSDDSDFDGIAGLVLPTSDPEVHDYLFSKGYYDENGELIQNISGQLVPGPEYEQYIDSLDDLYPEIHGSYTDPEHAPKLLQEIESIVASLIKQNLLGGYLTHNPARFVIPGAKHVGALAKGFPNIWQTISSQQHNYGEDVPAWIVAKHPFPTQAAFTAVASSAGGRVVNLKGAKAVGS</sequence>
<organism evidence="1">
    <name type="scientific">Talaromyces marneffei PM1</name>
    <dbReference type="NCBI Taxonomy" id="1077442"/>
    <lineage>
        <taxon>Eukaryota</taxon>
        <taxon>Fungi</taxon>
        <taxon>Dikarya</taxon>
        <taxon>Ascomycota</taxon>
        <taxon>Pezizomycotina</taxon>
        <taxon>Eurotiomycetes</taxon>
        <taxon>Eurotiomycetidae</taxon>
        <taxon>Eurotiales</taxon>
        <taxon>Trichocomaceae</taxon>
        <taxon>Talaromyces</taxon>
        <taxon>Talaromyces sect. Talaromyces</taxon>
    </lineage>
</organism>
<gene>
    <name evidence="1" type="ORF">GQ26_0580110</name>
</gene>
<dbReference type="EMBL" id="JPOX01000058">
    <property type="protein sequence ID" value="KFX41509.1"/>
    <property type="molecule type" value="Genomic_DNA"/>
</dbReference>
<dbReference type="GO" id="GO:0003690">
    <property type="term" value="F:double-stranded DNA binding"/>
    <property type="evidence" value="ECO:0007669"/>
    <property type="project" value="InterPro"/>
</dbReference>
<dbReference type="PANTHER" id="PTHR12732:SF8">
    <property type="entry name" value="NUCLEAR MRNA EXPORT PROTEIN THP1"/>
    <property type="match status" value="1"/>
</dbReference>
<dbReference type="GO" id="GO:0003723">
    <property type="term" value="F:RNA binding"/>
    <property type="evidence" value="ECO:0007669"/>
    <property type="project" value="InterPro"/>
</dbReference>
<accession>A0A093UUY7</accession>
<comment type="caution">
    <text evidence="1">The sequence shown here is derived from an EMBL/GenBank/DDBJ whole genome shotgun (WGS) entry which is preliminary data.</text>
</comment>
<evidence type="ECO:0000313" key="1">
    <source>
        <dbReference type="EMBL" id="KFX41509.1"/>
    </source>
</evidence>
<dbReference type="AlphaFoldDB" id="A0A093UUY7"/>
<dbReference type="eggNOG" id="KOG2688">
    <property type="taxonomic scope" value="Eukaryota"/>
</dbReference>
<proteinExistence type="predicted"/>
<name>A0A093UUY7_TALMA</name>
<reference key="1">
    <citation type="journal article" date="2014" name="PLoS Genet.">
        <title>Signature Gene Expression Reveals Novel Clues to the Molecular Mechanisms of Dimorphic Transition in Penicillium marneffei.</title>
        <authorList>
            <person name="Yang E."/>
            <person name="Wang G."/>
            <person name="Cai J."/>
            <person name="Woo P.C."/>
            <person name="Lau S.K."/>
            <person name="Yuen K.-Y."/>
            <person name="Chow W.-N."/>
            <person name="Lin X."/>
        </authorList>
    </citation>
    <scope>NUCLEOTIDE SEQUENCE [LARGE SCALE GENOMIC DNA]</scope>
    <source>
        <strain>PM1</strain>
    </source>
</reference>
<dbReference type="SMART" id="SM00753">
    <property type="entry name" value="PAM"/>
    <property type="match status" value="1"/>
</dbReference>